<evidence type="ECO:0000256" key="1">
    <source>
        <dbReference type="ARBA" id="ARBA00001974"/>
    </source>
</evidence>
<dbReference type="EMBL" id="CP096205">
    <property type="protein sequence ID" value="UPQ78165.1"/>
    <property type="molecule type" value="Genomic_DNA"/>
</dbReference>
<dbReference type="RefSeq" id="WP_248433092.1">
    <property type="nucleotide sequence ID" value="NZ_CP096205.1"/>
</dbReference>
<feature type="domain" description="FAD-dependent oxidoreductase 2 FAD-binding" evidence="12">
    <location>
        <begin position="5"/>
        <end position="384"/>
    </location>
</feature>
<evidence type="ECO:0000256" key="9">
    <source>
        <dbReference type="ARBA" id="ARBA00048305"/>
    </source>
</evidence>
<evidence type="ECO:0000259" key="12">
    <source>
        <dbReference type="Pfam" id="PF00890"/>
    </source>
</evidence>
<dbReference type="SUPFAM" id="SSF56425">
    <property type="entry name" value="Succinate dehydrogenase/fumarate reductase flavoprotein, catalytic domain"/>
    <property type="match status" value="1"/>
</dbReference>
<dbReference type="InterPro" id="IPR027477">
    <property type="entry name" value="Succ_DH/fumarate_Rdtase_cat_sf"/>
</dbReference>
<dbReference type="PANTHER" id="PTHR42716">
    <property type="entry name" value="L-ASPARTATE OXIDASE"/>
    <property type="match status" value="1"/>
</dbReference>
<keyword evidence="6 11" id="KW-0662">Pyridine nucleotide biosynthesis</keyword>
<evidence type="ECO:0000256" key="5">
    <source>
        <dbReference type="ARBA" id="ARBA00022630"/>
    </source>
</evidence>
<keyword evidence="14" id="KW-1185">Reference proteome</keyword>
<comment type="cofactor">
    <cofactor evidence="1 11">
        <name>FAD</name>
        <dbReference type="ChEBI" id="CHEBI:57692"/>
    </cofactor>
</comment>
<name>A0ABY4KCY3_9FLAO</name>
<dbReference type="Proteomes" id="UP000830583">
    <property type="component" value="Chromosome"/>
</dbReference>
<keyword evidence="5 11" id="KW-0285">Flavoprotein</keyword>
<organism evidence="13 14">
    <name type="scientific">Flavobacterium azooxidireducens</name>
    <dbReference type="NCBI Taxonomy" id="1871076"/>
    <lineage>
        <taxon>Bacteria</taxon>
        <taxon>Pseudomonadati</taxon>
        <taxon>Bacteroidota</taxon>
        <taxon>Flavobacteriia</taxon>
        <taxon>Flavobacteriales</taxon>
        <taxon>Flavobacteriaceae</taxon>
        <taxon>Flavobacterium</taxon>
    </lineage>
</organism>
<gene>
    <name evidence="13" type="primary">nadB</name>
    <name evidence="13" type="ORF">M0M57_11080</name>
</gene>
<accession>A0ABY4KCY3</accession>
<comment type="pathway">
    <text evidence="2 11">Cofactor biosynthesis; NAD(+) biosynthesis; iminoaspartate from L-aspartate (oxidase route): step 1/1.</text>
</comment>
<comment type="similarity">
    <text evidence="3 11">Belongs to the FAD-dependent oxidoreductase 2 family. NadB subfamily.</text>
</comment>
<dbReference type="InterPro" id="IPR005288">
    <property type="entry name" value="NadB"/>
</dbReference>
<dbReference type="PANTHER" id="PTHR42716:SF2">
    <property type="entry name" value="L-ASPARTATE OXIDASE, CHLOROPLASTIC"/>
    <property type="match status" value="1"/>
</dbReference>
<evidence type="ECO:0000256" key="8">
    <source>
        <dbReference type="ARBA" id="ARBA00023002"/>
    </source>
</evidence>
<comment type="function">
    <text evidence="11">Catalyzes the oxidation of L-aspartate to iminoaspartate.</text>
</comment>
<evidence type="ECO:0000256" key="3">
    <source>
        <dbReference type="ARBA" id="ARBA00008562"/>
    </source>
</evidence>
<sequence length="504" mass="56441">MKKSDVIIVGTGIAGLSLALHLIEKNKALKIVLLAKGDPCATNTSLAQGGLAVVCDRLIDSYEEHIQDTLAAGQGKCNLEIVEMVIKQAPQRLQELIKWGAEFDADRKGKLDLALEGGHSHQRVVHYKDKTGWHIQEVLWNKIKSHPSIEIIDNALAVDIIKENIYNTERAVGLTFFDRNNQFSAVYAPHIVLATGGSGHIFNYTSNPENATGDGVAMALRAGVSVKDMQYVQFHPTALFEKKKGNLFLISEALRGFGAHVVNYKEERFLYHYDVRGELATRDIVSKAIATEMIISNEENVFLDLRHLNNKGFEKHFPTIFSNLKEKGFDYKIDLIPIVPAAHYQCGGIEVNENGQTSLKNLYALGECSCTGLHGANRLASNSLIEALVFSHNVAEVIAHDKNNDVLYYEHSHNHKPEFIAPTILKDFNLQVKNWMTFSLLTNSFESKQIVLSNLHKIHSDLMECLGYYNRCKECCELENMLDVAMLILEHSCQYQGIESEQFA</sequence>
<comment type="catalytic activity">
    <reaction evidence="9">
        <text>L-aspartate + O2 = iminosuccinate + H2O2</text>
        <dbReference type="Rhea" id="RHEA:25876"/>
        <dbReference type="ChEBI" id="CHEBI:15379"/>
        <dbReference type="ChEBI" id="CHEBI:16240"/>
        <dbReference type="ChEBI" id="CHEBI:29991"/>
        <dbReference type="ChEBI" id="CHEBI:77875"/>
        <dbReference type="EC" id="1.4.3.16"/>
    </reaction>
    <physiologicalReaction direction="left-to-right" evidence="9">
        <dbReference type="Rhea" id="RHEA:25877"/>
    </physiologicalReaction>
</comment>
<keyword evidence="7 11" id="KW-0274">FAD</keyword>
<keyword evidence="8 11" id="KW-0560">Oxidoreductase</keyword>
<evidence type="ECO:0000256" key="4">
    <source>
        <dbReference type="ARBA" id="ARBA00012173"/>
    </source>
</evidence>
<proteinExistence type="inferred from homology"/>
<dbReference type="Gene3D" id="3.50.50.60">
    <property type="entry name" value="FAD/NAD(P)-binding domain"/>
    <property type="match status" value="1"/>
</dbReference>
<protein>
    <recommendedName>
        <fullName evidence="4 10">L-aspartate oxidase</fullName>
        <ecNumber evidence="4 10">1.4.3.16</ecNumber>
    </recommendedName>
</protein>
<dbReference type="NCBIfam" id="TIGR00551">
    <property type="entry name" value="nadB"/>
    <property type="match status" value="1"/>
</dbReference>
<evidence type="ECO:0000256" key="6">
    <source>
        <dbReference type="ARBA" id="ARBA00022642"/>
    </source>
</evidence>
<dbReference type="EC" id="1.4.3.16" evidence="4 10"/>
<dbReference type="Gene3D" id="3.90.700.10">
    <property type="entry name" value="Succinate dehydrogenase/fumarate reductase flavoprotein, catalytic domain"/>
    <property type="match status" value="1"/>
</dbReference>
<evidence type="ECO:0000256" key="2">
    <source>
        <dbReference type="ARBA" id="ARBA00004950"/>
    </source>
</evidence>
<dbReference type="InterPro" id="IPR003953">
    <property type="entry name" value="FAD-dep_OxRdtase_2_FAD-bd"/>
</dbReference>
<evidence type="ECO:0000313" key="13">
    <source>
        <dbReference type="EMBL" id="UPQ78165.1"/>
    </source>
</evidence>
<dbReference type="SUPFAM" id="SSF51905">
    <property type="entry name" value="FAD/NAD(P)-binding domain"/>
    <property type="match status" value="1"/>
</dbReference>
<evidence type="ECO:0000256" key="11">
    <source>
        <dbReference type="RuleBase" id="RU362049"/>
    </source>
</evidence>
<evidence type="ECO:0000313" key="14">
    <source>
        <dbReference type="Proteomes" id="UP000830583"/>
    </source>
</evidence>
<dbReference type="Pfam" id="PF00890">
    <property type="entry name" value="FAD_binding_2"/>
    <property type="match status" value="1"/>
</dbReference>
<dbReference type="GO" id="GO:0008734">
    <property type="term" value="F:L-aspartate oxidase activity"/>
    <property type="evidence" value="ECO:0007669"/>
    <property type="project" value="UniProtKB-EC"/>
</dbReference>
<evidence type="ECO:0000256" key="7">
    <source>
        <dbReference type="ARBA" id="ARBA00022827"/>
    </source>
</evidence>
<evidence type="ECO:0000256" key="10">
    <source>
        <dbReference type="NCBIfam" id="TIGR00551"/>
    </source>
</evidence>
<reference evidence="13" key="1">
    <citation type="submission" date="2022-04" db="EMBL/GenBank/DDBJ databases">
        <title>Consumption of N2O by Flavobacterium azooxidireducens sp. nov. isolated from Decomposing Leaf Litter of Phragmites australis (Cav.).</title>
        <authorList>
            <person name="Behrendt U."/>
            <person name="Spanner T."/>
            <person name="Augustin J."/>
            <person name="Horn M.A."/>
            <person name="Kolb S."/>
            <person name="Ulrich A."/>
        </authorList>
    </citation>
    <scope>NUCLEOTIDE SEQUENCE</scope>
    <source>
        <strain evidence="13">IGB 4-14</strain>
    </source>
</reference>
<dbReference type="InterPro" id="IPR036188">
    <property type="entry name" value="FAD/NAD-bd_sf"/>
</dbReference>
<dbReference type="PRINTS" id="PR00368">
    <property type="entry name" value="FADPNR"/>
</dbReference>
<comment type="subcellular location">
    <subcellularLocation>
        <location evidence="11">Cytoplasm</location>
    </subcellularLocation>
</comment>